<evidence type="ECO:0000256" key="5">
    <source>
        <dbReference type="SAM" id="Phobius"/>
    </source>
</evidence>
<organism evidence="7 8">
    <name type="scientific">Lepraria finkii</name>
    <dbReference type="NCBI Taxonomy" id="1340010"/>
    <lineage>
        <taxon>Eukaryota</taxon>
        <taxon>Fungi</taxon>
        <taxon>Dikarya</taxon>
        <taxon>Ascomycota</taxon>
        <taxon>Pezizomycotina</taxon>
        <taxon>Lecanoromycetes</taxon>
        <taxon>OSLEUM clade</taxon>
        <taxon>Lecanoromycetidae</taxon>
        <taxon>Lecanorales</taxon>
        <taxon>Lecanorineae</taxon>
        <taxon>Stereocaulaceae</taxon>
        <taxon>Lepraria</taxon>
    </lineage>
</organism>
<dbReference type="Pfam" id="PF01755">
    <property type="entry name" value="Glyco_transf_25"/>
    <property type="match status" value="1"/>
</dbReference>
<dbReference type="PANTHER" id="PTHR10730">
    <property type="entry name" value="PROCOLLAGEN-LYSINE,2-OXOGLUTARATE 5-DIOXYGENASE/GLYCOSYLTRANSFERASE 25 FAMILY MEMBER"/>
    <property type="match status" value="1"/>
</dbReference>
<gene>
    <name evidence="7" type="ORF">ABVK25_011143</name>
</gene>
<evidence type="ECO:0000256" key="4">
    <source>
        <dbReference type="SAM" id="MobiDB-lite"/>
    </source>
</evidence>
<keyword evidence="5" id="KW-1133">Transmembrane helix</keyword>
<dbReference type="InterPro" id="IPR002654">
    <property type="entry name" value="Glyco_trans_25"/>
</dbReference>
<comment type="similarity">
    <text evidence="1">Belongs to the glycosyltransferase 25 family.</text>
</comment>
<evidence type="ECO:0000256" key="2">
    <source>
        <dbReference type="ARBA" id="ARBA00022676"/>
    </source>
</evidence>
<evidence type="ECO:0000256" key="3">
    <source>
        <dbReference type="ARBA" id="ARBA00022679"/>
    </source>
</evidence>
<dbReference type="CDD" id="cd06532">
    <property type="entry name" value="Glyco_transf_25"/>
    <property type="match status" value="1"/>
</dbReference>
<keyword evidence="5" id="KW-0812">Transmembrane</keyword>
<feature type="transmembrane region" description="Helical" evidence="5">
    <location>
        <begin position="61"/>
        <end position="79"/>
    </location>
</feature>
<feature type="domain" description="Glycosyl transferase family 25" evidence="6">
    <location>
        <begin position="108"/>
        <end position="199"/>
    </location>
</feature>
<dbReference type="EMBL" id="JBHFEH010000086">
    <property type="protein sequence ID" value="KAL2047972.1"/>
    <property type="molecule type" value="Genomic_DNA"/>
</dbReference>
<dbReference type="InterPro" id="IPR050757">
    <property type="entry name" value="Collagen_mod_GT25"/>
</dbReference>
<dbReference type="PANTHER" id="PTHR10730:SF53">
    <property type="entry name" value="GLYCOSYLTRANSFERASE 25 FAMILY MEMBER"/>
    <property type="match status" value="1"/>
</dbReference>
<evidence type="ECO:0000259" key="6">
    <source>
        <dbReference type="Pfam" id="PF01755"/>
    </source>
</evidence>
<comment type="caution">
    <text evidence="7">The sequence shown here is derived from an EMBL/GenBank/DDBJ whole genome shotgun (WGS) entry which is preliminary data.</text>
</comment>
<reference evidence="7 8" key="1">
    <citation type="submission" date="2024-09" db="EMBL/GenBank/DDBJ databases">
        <title>Rethinking Asexuality: The Enigmatic Case of Functional Sexual Genes in Lepraria (Stereocaulaceae).</title>
        <authorList>
            <person name="Doellman M."/>
            <person name="Sun Y."/>
            <person name="Barcenas-Pena A."/>
            <person name="Lumbsch H.T."/>
            <person name="Grewe F."/>
        </authorList>
    </citation>
    <scope>NUCLEOTIDE SEQUENCE [LARGE SCALE GENOMIC DNA]</scope>
    <source>
        <strain evidence="7 8">Grewe 0041</strain>
    </source>
</reference>
<dbReference type="Proteomes" id="UP001590951">
    <property type="component" value="Unassembled WGS sequence"/>
</dbReference>
<keyword evidence="5" id="KW-0472">Membrane</keyword>
<feature type="region of interest" description="Disordered" evidence="4">
    <location>
        <begin position="389"/>
        <end position="443"/>
    </location>
</feature>
<evidence type="ECO:0000313" key="7">
    <source>
        <dbReference type="EMBL" id="KAL2047972.1"/>
    </source>
</evidence>
<evidence type="ECO:0000256" key="1">
    <source>
        <dbReference type="ARBA" id="ARBA00006721"/>
    </source>
</evidence>
<keyword evidence="3" id="KW-0808">Transferase</keyword>
<keyword evidence="8" id="KW-1185">Reference proteome</keyword>
<accession>A0ABR4ASY3</accession>
<proteinExistence type="inferred from homology"/>
<keyword evidence="2" id="KW-0328">Glycosyltransferase</keyword>
<feature type="compositionally biased region" description="Basic and acidic residues" evidence="4">
    <location>
        <begin position="399"/>
        <end position="443"/>
    </location>
</feature>
<protein>
    <recommendedName>
        <fullName evidence="6">Glycosyl transferase family 25 domain-containing protein</fullName>
    </recommendedName>
</protein>
<evidence type="ECO:0000313" key="8">
    <source>
        <dbReference type="Proteomes" id="UP001590951"/>
    </source>
</evidence>
<name>A0ABR4ASY3_9LECA</name>
<sequence>MSAFLKEKLASMPQHLQSLQSIQVGPYFRNIHLPQLPQNIQLPTTDLQGKARKLHSRNPKAVIVFLALVLLFFWKNIIYDVCTHFTRQYKPIEVVDKNPIKNETLGFQEIFVLSLPDRGDRRKPLLAAANATDLNITVLDAIRDRQIPVADYPEWWGTNNWVPKEGELGCLMSHLRTWRKMIHEDITSALILESDVDWDMRIKDSMVGLGEGVKAIADWPFEVPSHPRDFSKEVSPYGDRWDLVWLGHCGSNADGNGRIYAFNYASAPDEEHTWSFGGGPSPGHRPPGTRIVYQFQKSVCTTGYAISNQGARKLEKHFRQANSPIDLKMWDHCVNDPELACLGVWPQIISMAESRTNIKHTEGGLSFGHEITEERIVAGKGIQISARVNANTGTAGDPSKWKSEFKNRDKKGEKKEDEKKKEEKKEDEKKKEEKKDKDKDSQE</sequence>